<proteinExistence type="predicted"/>
<organism evidence="2 3">
    <name type="scientific">Ensete ventricosum</name>
    <name type="common">Abyssinian banana</name>
    <name type="synonym">Musa ensete</name>
    <dbReference type="NCBI Taxonomy" id="4639"/>
    <lineage>
        <taxon>Eukaryota</taxon>
        <taxon>Viridiplantae</taxon>
        <taxon>Streptophyta</taxon>
        <taxon>Embryophyta</taxon>
        <taxon>Tracheophyta</taxon>
        <taxon>Spermatophyta</taxon>
        <taxon>Magnoliopsida</taxon>
        <taxon>Liliopsida</taxon>
        <taxon>Zingiberales</taxon>
        <taxon>Musaceae</taxon>
        <taxon>Ensete</taxon>
    </lineage>
</organism>
<keyword evidence="1" id="KW-0547">Nucleotide-binding</keyword>
<keyword evidence="1" id="KW-0418">Kinase</keyword>
<name>A0A427AWP4_ENSVE</name>
<gene>
    <name evidence="2" type="ORF">B296_00023294</name>
</gene>
<evidence type="ECO:0000313" key="2">
    <source>
        <dbReference type="EMBL" id="RRT80689.1"/>
    </source>
</evidence>
<dbReference type="Pfam" id="PF06090">
    <property type="entry name" value="Ins_P5_2-kin"/>
    <property type="match status" value="1"/>
</dbReference>
<keyword evidence="1" id="KW-0067">ATP-binding</keyword>
<keyword evidence="1" id="KW-0808">Transferase</keyword>
<protein>
    <recommendedName>
        <fullName evidence="1">Inositol-pentakisphosphate 2-kinase</fullName>
        <ecNumber evidence="1">2.7.1.158</ecNumber>
    </recommendedName>
</protein>
<dbReference type="Proteomes" id="UP000287651">
    <property type="component" value="Unassembled WGS sequence"/>
</dbReference>
<evidence type="ECO:0000313" key="3">
    <source>
        <dbReference type="Proteomes" id="UP000287651"/>
    </source>
</evidence>
<dbReference type="AlphaFoldDB" id="A0A427AWP4"/>
<comment type="caution">
    <text evidence="2">The sequence shown here is derived from an EMBL/GenBank/DDBJ whole genome shotgun (WGS) entry which is preliminary data.</text>
</comment>
<dbReference type="InterPro" id="IPR009286">
    <property type="entry name" value="Ins_P5_2-kin"/>
</dbReference>
<dbReference type="GO" id="GO:0035299">
    <property type="term" value="F:inositol-1,3,4,5,6-pentakisphosphate 2-kinase activity"/>
    <property type="evidence" value="ECO:0007669"/>
    <property type="project" value="UniProtKB-EC"/>
</dbReference>
<sequence>MHCIFRIGRKDVVKNRRRKGLVLQRRRSCQYCPGLLWLFSLAGKVVGKVLRIQKILVHVSKEFLEAVEGNIKSQRPPWRVDASKFDVLHESALIISDHSIISGKG</sequence>
<evidence type="ECO:0000256" key="1">
    <source>
        <dbReference type="RuleBase" id="RU364126"/>
    </source>
</evidence>
<comment type="catalytic activity">
    <reaction evidence="1">
        <text>1D-myo-inositol 1,3,4,5,6-pentakisphosphate + ATP = 1D-myo-inositol hexakisphosphate + ADP + H(+)</text>
        <dbReference type="Rhea" id="RHEA:20313"/>
        <dbReference type="ChEBI" id="CHEBI:15378"/>
        <dbReference type="ChEBI" id="CHEBI:30616"/>
        <dbReference type="ChEBI" id="CHEBI:57733"/>
        <dbReference type="ChEBI" id="CHEBI:58130"/>
        <dbReference type="ChEBI" id="CHEBI:456216"/>
        <dbReference type="EC" id="2.7.1.158"/>
    </reaction>
</comment>
<dbReference type="Gene3D" id="3.30.200.110">
    <property type="entry name" value="Inositol-pentakisphosphate 2-kinase, N-lobe"/>
    <property type="match status" value="1"/>
</dbReference>
<dbReference type="EC" id="2.7.1.158" evidence="1"/>
<accession>A0A427AWP4</accession>
<dbReference type="GO" id="GO:0005524">
    <property type="term" value="F:ATP binding"/>
    <property type="evidence" value="ECO:0007669"/>
    <property type="project" value="UniProtKB-KW"/>
</dbReference>
<dbReference type="EMBL" id="AMZH03001085">
    <property type="protein sequence ID" value="RRT80689.1"/>
    <property type="molecule type" value="Genomic_DNA"/>
</dbReference>
<dbReference type="InterPro" id="IPR043001">
    <property type="entry name" value="IP5_2-K_N_lobe"/>
</dbReference>
<comment type="domain">
    <text evidence="1">The EXKPK motif is conserved in inositol-pentakisphosphate 2-kinases of both family 1 and 2.</text>
</comment>
<comment type="function">
    <text evidence="1">Phosphorylates Ins(1,3,4,5,6)P5 at position 2 to form Ins(1,2,3,4,5,6)P6 (InsP6 or phytate).</text>
</comment>
<reference evidence="2 3" key="1">
    <citation type="journal article" date="2014" name="Agronomy (Basel)">
        <title>A Draft Genome Sequence for Ensete ventricosum, the Drought-Tolerant Tree Against Hunger.</title>
        <authorList>
            <person name="Harrison J."/>
            <person name="Moore K.A."/>
            <person name="Paszkiewicz K."/>
            <person name="Jones T."/>
            <person name="Grant M."/>
            <person name="Ambacheew D."/>
            <person name="Muzemil S."/>
            <person name="Studholme D.J."/>
        </authorList>
    </citation>
    <scope>NUCLEOTIDE SEQUENCE [LARGE SCALE GENOMIC DNA]</scope>
</reference>